<dbReference type="Gene3D" id="3.40.50.150">
    <property type="entry name" value="Vaccinia Virus protein VP39"/>
    <property type="match status" value="1"/>
</dbReference>
<dbReference type="InterPro" id="IPR029063">
    <property type="entry name" value="SAM-dependent_MTases_sf"/>
</dbReference>
<dbReference type="EMBL" id="PFAV01000001">
    <property type="protein sequence ID" value="PIR91866.1"/>
    <property type="molecule type" value="Genomic_DNA"/>
</dbReference>
<protein>
    <recommendedName>
        <fullName evidence="1">Methyltransferase type 11 domain-containing protein</fullName>
    </recommendedName>
</protein>
<sequence length="219" mass="25408">MKQAGKKRLNSLKINYTNTPWDKFIKEKLTEIFTKKKYIIDIGGGLRLDASRGNKISEANSWLKPYLKNVDYKILDKVGDYHPDIISDIHQLSLQDNSVDAIICIAVLQHVENPLQAVSEIYRVLKPGGFCFIYVPFLFYYHPLPGYYKDFYRFTYDGVSYLAKDFKNVEIQNVRGALATLMNLFPFFSKRTGIFNYVDKFFKLLASKQTSGYNIFCVK</sequence>
<comment type="caution">
    <text evidence="2">The sequence shown here is derived from an EMBL/GenBank/DDBJ whole genome shotgun (WGS) entry which is preliminary data.</text>
</comment>
<proteinExistence type="predicted"/>
<dbReference type="AlphaFoldDB" id="A0A2H0UYE6"/>
<dbReference type="GO" id="GO:0008757">
    <property type="term" value="F:S-adenosylmethionine-dependent methyltransferase activity"/>
    <property type="evidence" value="ECO:0007669"/>
    <property type="project" value="InterPro"/>
</dbReference>
<accession>A0A2H0UYE6</accession>
<evidence type="ECO:0000313" key="2">
    <source>
        <dbReference type="EMBL" id="PIR91866.1"/>
    </source>
</evidence>
<dbReference type="SUPFAM" id="SSF53335">
    <property type="entry name" value="S-adenosyl-L-methionine-dependent methyltransferases"/>
    <property type="match status" value="1"/>
</dbReference>
<dbReference type="InterPro" id="IPR013216">
    <property type="entry name" value="Methyltransf_11"/>
</dbReference>
<reference evidence="3" key="1">
    <citation type="submission" date="2017-09" db="EMBL/GenBank/DDBJ databases">
        <title>Depth-based differentiation of microbial function through sediment-hosted aquifers and enrichment of novel symbionts in the deep terrestrial subsurface.</title>
        <authorList>
            <person name="Probst A.J."/>
            <person name="Ladd B."/>
            <person name="Jarett J.K."/>
            <person name="Geller-Mcgrath D.E."/>
            <person name="Sieber C.M.K."/>
            <person name="Emerson J.B."/>
            <person name="Anantharaman K."/>
            <person name="Thomas B.C."/>
            <person name="Malmstrom R."/>
            <person name="Stieglmeier M."/>
            <person name="Klingl A."/>
            <person name="Woyke T."/>
            <person name="Ryan C.M."/>
            <person name="Banfield J.F."/>
        </authorList>
    </citation>
    <scope>NUCLEOTIDE SEQUENCE [LARGE SCALE GENOMIC DNA]</scope>
</reference>
<feature type="domain" description="Methyltransferase type 11" evidence="1">
    <location>
        <begin position="85"/>
        <end position="133"/>
    </location>
</feature>
<dbReference type="CDD" id="cd02440">
    <property type="entry name" value="AdoMet_MTases"/>
    <property type="match status" value="1"/>
</dbReference>
<dbReference type="Pfam" id="PF08241">
    <property type="entry name" value="Methyltransf_11"/>
    <property type="match status" value="1"/>
</dbReference>
<dbReference type="Proteomes" id="UP000228906">
    <property type="component" value="Unassembled WGS sequence"/>
</dbReference>
<evidence type="ECO:0000259" key="1">
    <source>
        <dbReference type="Pfam" id="PF08241"/>
    </source>
</evidence>
<name>A0A2H0UYE6_9BACT</name>
<evidence type="ECO:0000313" key="3">
    <source>
        <dbReference type="Proteomes" id="UP000228906"/>
    </source>
</evidence>
<organism evidence="2 3">
    <name type="scientific">bacterium (Candidatus Gribaldobacteria) CG10_big_fil_rev_8_21_14_0_10_41_12</name>
    <dbReference type="NCBI Taxonomy" id="2014277"/>
    <lineage>
        <taxon>Bacteria</taxon>
        <taxon>Candidatus Gribaldobacteria</taxon>
    </lineage>
</organism>
<gene>
    <name evidence="2" type="ORF">COU03_00030</name>
</gene>